<evidence type="ECO:0000313" key="3">
    <source>
        <dbReference type="Proteomes" id="UP000612808"/>
    </source>
</evidence>
<keyword evidence="3" id="KW-1185">Reference proteome</keyword>
<gene>
    <name evidence="2" type="ORF">Aru02nite_46920</name>
</gene>
<evidence type="ECO:0000256" key="1">
    <source>
        <dbReference type="SAM" id="MobiDB-lite"/>
    </source>
</evidence>
<dbReference type="EMBL" id="BOMB01000026">
    <property type="protein sequence ID" value="GID13803.1"/>
    <property type="molecule type" value="Genomic_DNA"/>
</dbReference>
<dbReference type="Proteomes" id="UP000612808">
    <property type="component" value="Unassembled WGS sequence"/>
</dbReference>
<evidence type="ECO:0000313" key="2">
    <source>
        <dbReference type="EMBL" id="GID13803.1"/>
    </source>
</evidence>
<name>A0A8J3JF97_9ACTN</name>
<accession>A0A8J3JF97</accession>
<proteinExistence type="predicted"/>
<sequence length="97" mass="10740">MGTHPYAGCPTDMIRRFRAGQATFCARGHVGGATGSRPRRVTRCGAFGTARYDTPRRFGHLVCGDRYRLAVRYREDTGTPTGQVRRYLPNATPGHGR</sequence>
<protein>
    <submittedName>
        <fullName evidence="2">Uncharacterized protein</fullName>
    </submittedName>
</protein>
<organism evidence="2 3">
    <name type="scientific">Actinocatenispora rupis</name>
    <dbReference type="NCBI Taxonomy" id="519421"/>
    <lineage>
        <taxon>Bacteria</taxon>
        <taxon>Bacillati</taxon>
        <taxon>Actinomycetota</taxon>
        <taxon>Actinomycetes</taxon>
        <taxon>Micromonosporales</taxon>
        <taxon>Micromonosporaceae</taxon>
        <taxon>Actinocatenispora</taxon>
    </lineage>
</organism>
<reference evidence="2" key="1">
    <citation type="submission" date="2021-01" db="EMBL/GenBank/DDBJ databases">
        <title>Whole genome shotgun sequence of Actinocatenispora rupis NBRC 107355.</title>
        <authorList>
            <person name="Komaki H."/>
            <person name="Tamura T."/>
        </authorList>
    </citation>
    <scope>NUCLEOTIDE SEQUENCE</scope>
    <source>
        <strain evidence="2">NBRC 107355</strain>
    </source>
</reference>
<feature type="region of interest" description="Disordered" evidence="1">
    <location>
        <begin position="78"/>
        <end position="97"/>
    </location>
</feature>
<comment type="caution">
    <text evidence="2">The sequence shown here is derived from an EMBL/GenBank/DDBJ whole genome shotgun (WGS) entry which is preliminary data.</text>
</comment>
<dbReference type="AlphaFoldDB" id="A0A8J3JF97"/>